<organism evidence="1">
    <name type="scientific">uncultured Thermomicrobiales bacterium</name>
    <dbReference type="NCBI Taxonomy" id="1645740"/>
    <lineage>
        <taxon>Bacteria</taxon>
        <taxon>Pseudomonadati</taxon>
        <taxon>Thermomicrobiota</taxon>
        <taxon>Thermomicrobia</taxon>
        <taxon>Thermomicrobiales</taxon>
        <taxon>environmental samples</taxon>
    </lineage>
</organism>
<gene>
    <name evidence="1" type="ORF">AVDCRST_MAG73-507</name>
</gene>
<evidence type="ECO:0000313" key="1">
    <source>
        <dbReference type="EMBL" id="CAA9527268.1"/>
    </source>
</evidence>
<sequence length="42" mass="4399">EPGGGRTRTARRRGQRWECVAAMATPTAGFDGAAVARPSGRL</sequence>
<reference evidence="1" key="1">
    <citation type="submission" date="2020-02" db="EMBL/GenBank/DDBJ databases">
        <authorList>
            <person name="Meier V. D."/>
        </authorList>
    </citation>
    <scope>NUCLEOTIDE SEQUENCE</scope>
    <source>
        <strain evidence="1">AVDCRST_MAG73</strain>
    </source>
</reference>
<dbReference type="AlphaFoldDB" id="A0A6J4TLT0"/>
<dbReference type="EMBL" id="CADCWE010000036">
    <property type="protein sequence ID" value="CAA9527268.1"/>
    <property type="molecule type" value="Genomic_DNA"/>
</dbReference>
<name>A0A6J4TLT0_9BACT</name>
<feature type="non-terminal residue" evidence="1">
    <location>
        <position position="42"/>
    </location>
</feature>
<feature type="non-terminal residue" evidence="1">
    <location>
        <position position="1"/>
    </location>
</feature>
<protein>
    <submittedName>
        <fullName evidence="1">Uncharacterized protein</fullName>
    </submittedName>
</protein>
<accession>A0A6J4TLT0</accession>
<proteinExistence type="predicted"/>